<accession>A0A5C3ES06</accession>
<evidence type="ECO:0000313" key="2">
    <source>
        <dbReference type="EMBL" id="SPO35104.1"/>
    </source>
</evidence>
<organism evidence="2 3">
    <name type="scientific">Pseudozyma flocculosa</name>
    <dbReference type="NCBI Taxonomy" id="84751"/>
    <lineage>
        <taxon>Eukaryota</taxon>
        <taxon>Fungi</taxon>
        <taxon>Dikarya</taxon>
        <taxon>Basidiomycota</taxon>
        <taxon>Ustilaginomycotina</taxon>
        <taxon>Ustilaginomycetes</taxon>
        <taxon>Ustilaginales</taxon>
        <taxon>Ustilaginaceae</taxon>
        <taxon>Pseudozyma</taxon>
    </lineage>
</organism>
<reference evidence="2 3" key="1">
    <citation type="submission" date="2018-03" db="EMBL/GenBank/DDBJ databases">
        <authorList>
            <person name="Guldener U."/>
        </authorList>
    </citation>
    <scope>NUCLEOTIDE SEQUENCE [LARGE SCALE GENOMIC DNA]</scope>
    <source>
        <strain evidence="2 3">DAOM196992</strain>
    </source>
</reference>
<sequence length="155" mass="16281">MPWRAPASSTAECHAQPPCPASQKSLSLLRSPKRADGGDGEKEVVGTAPGLLTASRDHLKTAATHMPPHPPPISRNCCAANVRARLALEALGSLVGRRYGLQPRQPTTAGYPATCLSSRLLFVSLARPCSQDGTARVPGKLAGELKTVVPCKPQD</sequence>
<dbReference type="Proteomes" id="UP000323386">
    <property type="component" value="Unassembled WGS sequence"/>
</dbReference>
<evidence type="ECO:0000256" key="1">
    <source>
        <dbReference type="SAM" id="MobiDB-lite"/>
    </source>
</evidence>
<feature type="region of interest" description="Disordered" evidence="1">
    <location>
        <begin position="1"/>
        <end position="50"/>
    </location>
</feature>
<evidence type="ECO:0000313" key="3">
    <source>
        <dbReference type="Proteomes" id="UP000323386"/>
    </source>
</evidence>
<proteinExistence type="predicted"/>
<dbReference type="AlphaFoldDB" id="A0A5C3ES06"/>
<feature type="compositionally biased region" description="Basic and acidic residues" evidence="1">
    <location>
        <begin position="33"/>
        <end position="44"/>
    </location>
</feature>
<name>A0A5C3ES06_9BASI</name>
<keyword evidence="3" id="KW-1185">Reference proteome</keyword>
<dbReference type="EMBL" id="OOIP01000001">
    <property type="protein sequence ID" value="SPO35104.1"/>
    <property type="molecule type" value="Genomic_DNA"/>
</dbReference>
<protein>
    <submittedName>
        <fullName evidence="2">Uncharacterized protein</fullName>
    </submittedName>
</protein>
<gene>
    <name evidence="2" type="ORF">PSFLO_00575</name>
</gene>